<comment type="catalytic activity">
    <reaction evidence="1">
        <text>ATP-independent breakage of single-stranded DNA, followed by passage and rejoining.</text>
        <dbReference type="EC" id="5.6.2.1"/>
    </reaction>
</comment>
<dbReference type="AlphaFoldDB" id="A0A6C0KRA2"/>
<dbReference type="PROSITE" id="PS50880">
    <property type="entry name" value="TOPRIM"/>
    <property type="match status" value="1"/>
</dbReference>
<dbReference type="InterPro" id="IPR023406">
    <property type="entry name" value="Topo_IA_AS"/>
</dbReference>
<dbReference type="GO" id="GO:0003677">
    <property type="term" value="F:DNA binding"/>
    <property type="evidence" value="ECO:0007669"/>
    <property type="project" value="UniProtKB-KW"/>
</dbReference>
<dbReference type="EC" id="5.6.2.1" evidence="3"/>
<dbReference type="InterPro" id="IPR003601">
    <property type="entry name" value="Topo_IA_2"/>
</dbReference>
<organism evidence="9">
    <name type="scientific">viral metagenome</name>
    <dbReference type="NCBI Taxonomy" id="1070528"/>
    <lineage>
        <taxon>unclassified sequences</taxon>
        <taxon>metagenomes</taxon>
        <taxon>organismal metagenomes</taxon>
    </lineage>
</organism>
<evidence type="ECO:0000256" key="6">
    <source>
        <dbReference type="ARBA" id="ARBA00023235"/>
    </source>
</evidence>
<keyword evidence="6" id="KW-0413">Isomerase</keyword>
<dbReference type="InterPro" id="IPR000380">
    <property type="entry name" value="Topo_IA"/>
</dbReference>
<dbReference type="Gene3D" id="1.10.290.10">
    <property type="entry name" value="Topoisomerase I, domain 4"/>
    <property type="match status" value="1"/>
</dbReference>
<keyword evidence="5" id="KW-0238">DNA-binding</keyword>
<dbReference type="InterPro" id="IPR013497">
    <property type="entry name" value="Topo_IA_cen"/>
</dbReference>
<reference evidence="9" key="1">
    <citation type="journal article" date="2020" name="Nature">
        <title>Giant virus diversity and host interactions through global metagenomics.</title>
        <authorList>
            <person name="Schulz F."/>
            <person name="Roux S."/>
            <person name="Paez-Espino D."/>
            <person name="Jungbluth S."/>
            <person name="Walsh D.A."/>
            <person name="Denef V.J."/>
            <person name="McMahon K.D."/>
            <person name="Konstantinidis K.T."/>
            <person name="Eloe-Fadrosh E.A."/>
            <person name="Kyrpides N.C."/>
            <person name="Woyke T."/>
        </authorList>
    </citation>
    <scope>NUCLEOTIDE SEQUENCE</scope>
    <source>
        <strain evidence="9">GVMAG-S-3300013006-158</strain>
    </source>
</reference>
<dbReference type="InterPro" id="IPR013825">
    <property type="entry name" value="Topo_IA_cen_sub2"/>
</dbReference>
<dbReference type="InterPro" id="IPR023405">
    <property type="entry name" value="Topo_IA_core_domain"/>
</dbReference>
<evidence type="ECO:0000256" key="3">
    <source>
        <dbReference type="ARBA" id="ARBA00012891"/>
    </source>
</evidence>
<comment type="similarity">
    <text evidence="2">Belongs to the type IA topoisomerase family.</text>
</comment>
<dbReference type="PANTHER" id="PTHR42785">
    <property type="entry name" value="DNA TOPOISOMERASE, TYPE IA, CORE"/>
    <property type="match status" value="1"/>
</dbReference>
<proteinExistence type="inferred from homology"/>
<dbReference type="InterPro" id="IPR013826">
    <property type="entry name" value="Topo_IA_cen_sub3"/>
</dbReference>
<dbReference type="InterPro" id="IPR013824">
    <property type="entry name" value="Topo_IA_cen_sub1"/>
</dbReference>
<dbReference type="GO" id="GO:0006265">
    <property type="term" value="P:DNA topological change"/>
    <property type="evidence" value="ECO:0007669"/>
    <property type="project" value="InterPro"/>
</dbReference>
<dbReference type="EMBL" id="MN740939">
    <property type="protein sequence ID" value="QHU18858.1"/>
    <property type="molecule type" value="Genomic_DNA"/>
</dbReference>
<protein>
    <recommendedName>
        <fullName evidence="3">DNA topoisomerase</fullName>
        <ecNumber evidence="3">5.6.2.1</ecNumber>
    </recommendedName>
</protein>
<dbReference type="GO" id="GO:0003917">
    <property type="term" value="F:DNA topoisomerase type I (single strand cut, ATP-independent) activity"/>
    <property type="evidence" value="ECO:0007669"/>
    <property type="project" value="UniProtKB-EC"/>
</dbReference>
<evidence type="ECO:0000256" key="4">
    <source>
        <dbReference type="ARBA" id="ARBA00023029"/>
    </source>
</evidence>
<evidence type="ECO:0000259" key="7">
    <source>
        <dbReference type="PROSITE" id="PS50880"/>
    </source>
</evidence>
<dbReference type="InterPro" id="IPR003602">
    <property type="entry name" value="Topo_IA_DNA-bd_dom"/>
</dbReference>
<evidence type="ECO:0000256" key="2">
    <source>
        <dbReference type="ARBA" id="ARBA00009446"/>
    </source>
</evidence>
<dbReference type="CDD" id="cd00186">
    <property type="entry name" value="TOP1Ac"/>
    <property type="match status" value="1"/>
</dbReference>
<dbReference type="Pfam" id="PF01751">
    <property type="entry name" value="Toprim"/>
    <property type="match status" value="1"/>
</dbReference>
<dbReference type="Gene3D" id="3.40.50.140">
    <property type="match status" value="1"/>
</dbReference>
<accession>A0A6C0KRA2</accession>
<dbReference type="SMART" id="SM00493">
    <property type="entry name" value="TOPRIM"/>
    <property type="match status" value="1"/>
</dbReference>
<feature type="domain" description="Topo IA-type catalytic" evidence="8">
    <location>
        <begin position="125"/>
        <end position="590"/>
    </location>
</feature>
<keyword evidence="4" id="KW-0799">Topoisomerase</keyword>
<dbReference type="SMART" id="SM00437">
    <property type="entry name" value="TOP1Ac"/>
    <property type="match status" value="1"/>
</dbReference>
<dbReference type="PROSITE" id="PS52039">
    <property type="entry name" value="TOPO_IA_2"/>
    <property type="match status" value="1"/>
</dbReference>
<evidence type="ECO:0000256" key="5">
    <source>
        <dbReference type="ARBA" id="ARBA00023125"/>
    </source>
</evidence>
<dbReference type="Gene3D" id="2.70.20.10">
    <property type="entry name" value="Topoisomerase I, domain 3"/>
    <property type="match status" value="1"/>
</dbReference>
<evidence type="ECO:0000313" key="9">
    <source>
        <dbReference type="EMBL" id="QHU18858.1"/>
    </source>
</evidence>
<dbReference type="PANTHER" id="PTHR42785:SF1">
    <property type="entry name" value="DNA TOPOISOMERASE"/>
    <property type="match status" value="1"/>
</dbReference>
<dbReference type="Pfam" id="PF01131">
    <property type="entry name" value="Topoisom_bac"/>
    <property type="match status" value="2"/>
</dbReference>
<dbReference type="SUPFAM" id="SSF56712">
    <property type="entry name" value="Prokaryotic type I DNA topoisomerase"/>
    <property type="match status" value="1"/>
</dbReference>
<name>A0A6C0KRA2_9ZZZZ</name>
<dbReference type="SMART" id="SM00436">
    <property type="entry name" value="TOP1Bc"/>
    <property type="match status" value="1"/>
</dbReference>
<dbReference type="Gene3D" id="1.10.460.10">
    <property type="entry name" value="Topoisomerase I, domain 2"/>
    <property type="match status" value="2"/>
</dbReference>
<feature type="domain" description="Toprim" evidence="7">
    <location>
        <begin position="1"/>
        <end position="109"/>
    </location>
</feature>
<evidence type="ECO:0000259" key="8">
    <source>
        <dbReference type="PROSITE" id="PS52039"/>
    </source>
</evidence>
<dbReference type="PROSITE" id="PS00396">
    <property type="entry name" value="TOPO_IA_1"/>
    <property type="match status" value="1"/>
</dbReference>
<dbReference type="PRINTS" id="PR00417">
    <property type="entry name" value="PRTPISMRASEI"/>
</dbReference>
<sequence>MKLLIIESPGKQKTIQKYLGADWKVVASLGHIRGLEQNLDFIPRDFEPRYEYLQEKAKAIQDLKQAAKGADDVYLAADKDFEGEQIAYSVCLLLKMNPLTAKRVTFTEITQKAITHAIDHPGIIDMHKVNTQQTRAILDMLLGFTMSPLLWRYVAPSLSAGRCQTPALRLVVEREQHIESFQPTSSWRIRGDWQHTRDVSFSAVMEDEVEDDESALHYLENIHQTTDATLLSKQIRPWSEKAPDPLITSTLQQQASALFHSNPKNTMKVAQRLYEAGHITYMRTDQPVLSEDAVKAVKEWVAEQYGDDFVGVVKGNAKRAKEAPEGKAQEAHEAIRPTHMEQVELPEGEWTTLDRKMYHLIWQRAIQSVMSPAHGEVCTIKFQIKEDEFLWSSSWKRTLFEGWKRAGKVVSIDEEADGSSDQDESKDDWNAMMRMEVGDEVQWKEIQAEPKETKAHGRFTEATLVRELEKFGIGRPSTFASLLSVLQEKGYVEIRDIPPKEVSIKEYSLKPRTWPAQEKVYKKKVGAEKSKLVPTDLGRSVLEFMLKHFQDLFEYRFTAQMEQRLDRIAEGQEPWKNVLRDIWQSYKDRYEDLLSKPSNGMGGSHPKVKEFSGGLKAVQSKKGPLLLIEGDKKEDTVFLGWPHGVSFDAITEEVARAFEHEATKKKEGSRMGEWKGTPIVKKTGKFGDYLQCGDVRIPFQEGEDIEKTMERLEAKTKGESGVVKQFKEFVIRTGPYGPYIMKTSLKKASFVSLPKGVDAQKLTEKDVDALYKSGLEAKKKWKSDKK</sequence>
<evidence type="ECO:0000256" key="1">
    <source>
        <dbReference type="ARBA" id="ARBA00000213"/>
    </source>
</evidence>
<dbReference type="InterPro" id="IPR006171">
    <property type="entry name" value="TOPRIM_dom"/>
</dbReference>